<evidence type="ECO:0008006" key="4">
    <source>
        <dbReference type="Google" id="ProtNLM"/>
    </source>
</evidence>
<dbReference type="Pfam" id="PF06941">
    <property type="entry name" value="NT5C"/>
    <property type="match status" value="1"/>
</dbReference>
<organism evidence="2 3">
    <name type="scientific">Halomarina oriensis</name>
    <dbReference type="NCBI Taxonomy" id="671145"/>
    <lineage>
        <taxon>Archaea</taxon>
        <taxon>Methanobacteriati</taxon>
        <taxon>Methanobacteriota</taxon>
        <taxon>Stenosarchaea group</taxon>
        <taxon>Halobacteria</taxon>
        <taxon>Halobacteriales</taxon>
        <taxon>Natronomonadaceae</taxon>
        <taxon>Halomarina</taxon>
    </lineage>
</organism>
<dbReference type="RefSeq" id="WP_158203829.1">
    <property type="nucleotide sequence ID" value="NZ_WSZK01000014.1"/>
</dbReference>
<feature type="active site" description="Nucleophile" evidence="1">
    <location>
        <position position="12"/>
    </location>
</feature>
<dbReference type="GO" id="GO:0008253">
    <property type="term" value="F:5'-nucleotidase activity"/>
    <property type="evidence" value="ECO:0007669"/>
    <property type="project" value="InterPro"/>
</dbReference>
<dbReference type="InterPro" id="IPR010708">
    <property type="entry name" value="5'(3')-deoxyribonucleotidase"/>
</dbReference>
<name>A0A6B0GN43_9EURY</name>
<dbReference type="GO" id="GO:0009264">
    <property type="term" value="P:deoxyribonucleotide catabolic process"/>
    <property type="evidence" value="ECO:0007669"/>
    <property type="project" value="InterPro"/>
</dbReference>
<dbReference type="InterPro" id="IPR023214">
    <property type="entry name" value="HAD_sf"/>
</dbReference>
<dbReference type="SUPFAM" id="SSF56784">
    <property type="entry name" value="HAD-like"/>
    <property type="match status" value="1"/>
</dbReference>
<evidence type="ECO:0000313" key="2">
    <source>
        <dbReference type="EMBL" id="MWG34113.1"/>
    </source>
</evidence>
<evidence type="ECO:0000313" key="3">
    <source>
        <dbReference type="Proteomes" id="UP000451471"/>
    </source>
</evidence>
<dbReference type="AlphaFoldDB" id="A0A6B0GN43"/>
<evidence type="ECO:0000256" key="1">
    <source>
        <dbReference type="PIRSR" id="PIRSR610708-1"/>
    </source>
</evidence>
<comment type="caution">
    <text evidence="2">The sequence shown here is derived from an EMBL/GenBank/DDBJ whole genome shotgun (WGS) entry which is preliminary data.</text>
</comment>
<sequence>MNLPDGARILVDVDGTLCDNMPRLVEYVDAEHGVTLDPAAVDEWQYHVPAVDQHVGELIDAAMADRTEWFLLGMDPLPGAARGMERLRDAGYEVHIATHRPADTHDVTREWLDDHDIPYDGYEHDVPRNKGDLEGHALVDDYHRNVGNALAAGKAGALFRQPYSDPTACEGALVVDSWDGFVERVV</sequence>
<keyword evidence="3" id="KW-1185">Reference proteome</keyword>
<feature type="active site" description="Proton donor" evidence="1">
    <location>
        <position position="14"/>
    </location>
</feature>
<dbReference type="Gene3D" id="3.40.50.1000">
    <property type="entry name" value="HAD superfamily/HAD-like"/>
    <property type="match status" value="1"/>
</dbReference>
<dbReference type="Proteomes" id="UP000451471">
    <property type="component" value="Unassembled WGS sequence"/>
</dbReference>
<accession>A0A6B0GN43</accession>
<dbReference type="InterPro" id="IPR036412">
    <property type="entry name" value="HAD-like_sf"/>
</dbReference>
<gene>
    <name evidence="2" type="ORF">GQS65_06345</name>
</gene>
<proteinExistence type="predicted"/>
<protein>
    <recommendedName>
        <fullName evidence="4">HAD family hydrolase</fullName>
    </recommendedName>
</protein>
<reference evidence="2 3" key="1">
    <citation type="submission" date="2019-12" db="EMBL/GenBank/DDBJ databases">
        <title>Halocatena pleomorpha gen. nov. sp. nov., an extremely halophilic archaeon of family Halobacteriaceae isolated from saltpan soil.</title>
        <authorList>
            <person name="Pal Y."/>
            <person name="Verma A."/>
            <person name="Krishnamurthi S."/>
            <person name="Kumar P."/>
        </authorList>
    </citation>
    <scope>NUCLEOTIDE SEQUENCE [LARGE SCALE GENOMIC DNA]</scope>
    <source>
        <strain evidence="2 3">JCM 16495</strain>
    </source>
</reference>
<dbReference type="EMBL" id="WSZK01000014">
    <property type="protein sequence ID" value="MWG34113.1"/>
    <property type="molecule type" value="Genomic_DNA"/>
</dbReference>
<dbReference type="OrthoDB" id="337956at2157"/>